<sequence length="47" mass="5322">MARIFVIDDDEQLLRMVGLMLERGGHNITLINSPLDGLEQIKTDKPD</sequence>
<dbReference type="InterPro" id="IPR001789">
    <property type="entry name" value="Sig_transdc_resp-reg_receiver"/>
</dbReference>
<feature type="domain" description="Response regulatory" evidence="1">
    <location>
        <begin position="3"/>
        <end position="47"/>
    </location>
</feature>
<protein>
    <recommendedName>
        <fullName evidence="1">Response regulatory domain-containing protein</fullName>
    </recommendedName>
</protein>
<dbReference type="AlphaFoldDB" id="A0A3B0UXI0"/>
<gene>
    <name evidence="2" type="ORF">MNBD_CHLOROFLEXI01-2028</name>
</gene>
<accession>A0A3B0UXI0</accession>
<dbReference type="EMBL" id="UOEU01000030">
    <property type="protein sequence ID" value="VAW30167.1"/>
    <property type="molecule type" value="Genomic_DNA"/>
</dbReference>
<organism evidence="2">
    <name type="scientific">hydrothermal vent metagenome</name>
    <dbReference type="NCBI Taxonomy" id="652676"/>
    <lineage>
        <taxon>unclassified sequences</taxon>
        <taxon>metagenomes</taxon>
        <taxon>ecological metagenomes</taxon>
    </lineage>
</organism>
<dbReference type="Gene3D" id="3.40.50.2300">
    <property type="match status" value="1"/>
</dbReference>
<proteinExistence type="predicted"/>
<name>A0A3B0UXI0_9ZZZZ</name>
<evidence type="ECO:0000313" key="2">
    <source>
        <dbReference type="EMBL" id="VAW30167.1"/>
    </source>
</evidence>
<dbReference type="InterPro" id="IPR011006">
    <property type="entry name" value="CheY-like_superfamily"/>
</dbReference>
<evidence type="ECO:0000259" key="1">
    <source>
        <dbReference type="PROSITE" id="PS50110"/>
    </source>
</evidence>
<feature type="non-terminal residue" evidence="2">
    <location>
        <position position="47"/>
    </location>
</feature>
<dbReference type="SUPFAM" id="SSF52172">
    <property type="entry name" value="CheY-like"/>
    <property type="match status" value="1"/>
</dbReference>
<dbReference type="PROSITE" id="PS50110">
    <property type="entry name" value="RESPONSE_REGULATORY"/>
    <property type="match status" value="1"/>
</dbReference>
<reference evidence="2" key="1">
    <citation type="submission" date="2018-06" db="EMBL/GenBank/DDBJ databases">
        <authorList>
            <person name="Zhirakovskaya E."/>
        </authorList>
    </citation>
    <scope>NUCLEOTIDE SEQUENCE</scope>
</reference>
<dbReference type="GO" id="GO:0000160">
    <property type="term" value="P:phosphorelay signal transduction system"/>
    <property type="evidence" value="ECO:0007669"/>
    <property type="project" value="InterPro"/>
</dbReference>